<evidence type="ECO:0000256" key="1">
    <source>
        <dbReference type="SAM" id="Phobius"/>
    </source>
</evidence>
<evidence type="ECO:0008006" key="4">
    <source>
        <dbReference type="Google" id="ProtNLM"/>
    </source>
</evidence>
<proteinExistence type="predicted"/>
<dbReference type="Proteomes" id="UP001057868">
    <property type="component" value="Unassembled WGS sequence"/>
</dbReference>
<dbReference type="RefSeq" id="WP_261852426.1">
    <property type="nucleotide sequence ID" value="NZ_BQXY01000003.1"/>
</dbReference>
<dbReference type="Pfam" id="PF17247">
    <property type="entry name" value="DUF5316"/>
    <property type="match status" value="1"/>
</dbReference>
<protein>
    <recommendedName>
        <fullName evidence="4">DUF5316 domain-containing protein</fullName>
    </recommendedName>
</protein>
<dbReference type="InterPro" id="IPR035167">
    <property type="entry name" value="DUF5316"/>
</dbReference>
<comment type="caution">
    <text evidence="2">The sequence shown here is derived from an EMBL/GenBank/DDBJ whole genome shotgun (WGS) entry which is preliminary data.</text>
</comment>
<sequence>MRKSIILSLILIYIGVVAGFLQNDWYLTVRICGISGLVCLSISGLLNGAFNGFIKGPGISSGRRISPPILDTNEANPVRDKITNFLIVVGGPNVITAIVVYVLTNKK</sequence>
<keyword evidence="1" id="KW-1133">Transmembrane helix</keyword>
<organism evidence="2 3">
    <name type="scientific">Clostridium folliculivorans</name>
    <dbReference type="NCBI Taxonomy" id="2886038"/>
    <lineage>
        <taxon>Bacteria</taxon>
        <taxon>Bacillati</taxon>
        <taxon>Bacillota</taxon>
        <taxon>Clostridia</taxon>
        <taxon>Eubacteriales</taxon>
        <taxon>Clostridiaceae</taxon>
        <taxon>Clostridium</taxon>
    </lineage>
</organism>
<evidence type="ECO:0000313" key="2">
    <source>
        <dbReference type="EMBL" id="GKU25464.1"/>
    </source>
</evidence>
<feature type="transmembrane region" description="Helical" evidence="1">
    <location>
        <begin position="28"/>
        <end position="54"/>
    </location>
</feature>
<accession>A0A9W5Y2D8</accession>
<dbReference type="EMBL" id="BQXY01000003">
    <property type="protein sequence ID" value="GKU25464.1"/>
    <property type="molecule type" value="Genomic_DNA"/>
</dbReference>
<keyword evidence="1" id="KW-0812">Transmembrane</keyword>
<feature type="transmembrane region" description="Helical" evidence="1">
    <location>
        <begin position="85"/>
        <end position="104"/>
    </location>
</feature>
<gene>
    <name evidence="2" type="ORF">CFOLD11_22900</name>
</gene>
<name>A0A9W5Y2D8_9CLOT</name>
<keyword evidence="3" id="KW-1185">Reference proteome</keyword>
<keyword evidence="1" id="KW-0472">Membrane</keyword>
<evidence type="ECO:0000313" key="3">
    <source>
        <dbReference type="Proteomes" id="UP001057868"/>
    </source>
</evidence>
<dbReference type="AlphaFoldDB" id="A0A9W5Y2D8"/>
<reference evidence="2" key="1">
    <citation type="journal article" date="2023" name="Int. J. Syst. Evol. Microbiol.">
        <title>&lt;i&gt;Clostridium folliculivorans&lt;/i&gt; sp. nov., isolated from soil samples of an organic paddy in Japan.</title>
        <authorList>
            <person name="Tazawa J."/>
            <person name="Kobayashi H."/>
            <person name="Tanizawa Y."/>
            <person name="Uchino A."/>
            <person name="Tanaka F."/>
            <person name="Urashima Y."/>
            <person name="Miura S."/>
            <person name="Sakamoto M."/>
            <person name="Ohkuma M."/>
            <person name="Tohno M."/>
        </authorList>
    </citation>
    <scope>NUCLEOTIDE SEQUENCE</scope>
    <source>
        <strain evidence="2">D1-1</strain>
    </source>
</reference>